<keyword evidence="2" id="KW-0614">Plasmid</keyword>
<name>A0A2R4VRA2_9PROT</name>
<reference evidence="2 3" key="1">
    <citation type="submission" date="2018-04" db="EMBL/GenBank/DDBJ databases">
        <title>Complete genome sequence of the nitrogen-fixing bacterium Azospirillum humicireducens type strain SgZ-5.</title>
        <authorList>
            <person name="Yu Z."/>
        </authorList>
    </citation>
    <scope>NUCLEOTIDE SEQUENCE [LARGE SCALE GENOMIC DNA]</scope>
    <source>
        <strain evidence="2 3">SgZ-5</strain>
        <plasmid evidence="2 3">pYZ1</plasmid>
    </source>
</reference>
<feature type="domain" description="Phage head morphogenesis" evidence="1">
    <location>
        <begin position="54"/>
        <end position="184"/>
    </location>
</feature>
<keyword evidence="3" id="KW-1185">Reference proteome</keyword>
<dbReference type="Proteomes" id="UP000077405">
    <property type="component" value="Plasmid pYZ1"/>
</dbReference>
<evidence type="ECO:0000313" key="3">
    <source>
        <dbReference type="Proteomes" id="UP000077405"/>
    </source>
</evidence>
<accession>A0A2R4VRA2</accession>
<dbReference type="KEGG" id="ahu:A6A40_17285"/>
<evidence type="ECO:0000313" key="2">
    <source>
        <dbReference type="EMBL" id="AWB06978.1"/>
    </source>
</evidence>
<dbReference type="InterPro" id="IPR006528">
    <property type="entry name" value="Phage_head_morphogenesis_dom"/>
</dbReference>
<protein>
    <recommendedName>
        <fullName evidence="1">Phage head morphogenesis domain-containing protein</fullName>
    </recommendedName>
</protein>
<dbReference type="Pfam" id="PF04233">
    <property type="entry name" value="Phage_Mu_F"/>
    <property type="match status" value="1"/>
</dbReference>
<dbReference type="RefSeq" id="WP_108547277.1">
    <property type="nucleotide sequence ID" value="NZ_CP028902.1"/>
</dbReference>
<dbReference type="AlphaFoldDB" id="A0A2R4VRA2"/>
<dbReference type="EMBL" id="CP028902">
    <property type="protein sequence ID" value="AWB06978.1"/>
    <property type="molecule type" value="Genomic_DNA"/>
</dbReference>
<dbReference type="NCBIfam" id="TIGR01641">
    <property type="entry name" value="phageSPP1_gp7"/>
    <property type="match status" value="1"/>
</dbReference>
<geneLocation type="plasmid" evidence="2 3">
    <name>pYZ1</name>
</geneLocation>
<gene>
    <name evidence="2" type="ORF">A6A40_17285</name>
</gene>
<sequence>MTTPTLSPLPPEQAIKFLEAKGYRVGFNWKDVWQEEHAVAFTVAKMMEVDLLADVHRSLVTALKDGQSFEQWRAGLEPLLKARGWWGKAIDTDPLTGEEQVVQLGSPRRLKTIFDVNVRMSMASGQWERIERLAPARPYLRYVAVRDDRTRPEHLAWHGTILKVGDPWWNTHSPPCGWSCRCTLQQLSAKDLERNGWTETAEAPAENPRPWLNNRTGETVEVPAGVDPGFAYHKGKASREAEAARQLMEKAAVLPPDIATASFNPQRWAGPLADSFAEWYDGIDFSRPKGEVRVAGMLSRRVLDNLAAKGIAPESAAITVKDKDLQHAQRKGHEEDGIMIPHEVMRRLPVHLAKPSAVLWDRNQDHLVYVFDAVPGGAKPTGKLVVYVDVSSKGRAADGARIRVVTNPLHTGYLVDPQALRDRITYELIEGAI</sequence>
<evidence type="ECO:0000259" key="1">
    <source>
        <dbReference type="Pfam" id="PF04233"/>
    </source>
</evidence>
<dbReference type="OrthoDB" id="9813502at2"/>
<proteinExistence type="predicted"/>
<organism evidence="2 3">
    <name type="scientific">Azospirillum humicireducens</name>
    <dbReference type="NCBI Taxonomy" id="1226968"/>
    <lineage>
        <taxon>Bacteria</taxon>
        <taxon>Pseudomonadati</taxon>
        <taxon>Pseudomonadota</taxon>
        <taxon>Alphaproteobacteria</taxon>
        <taxon>Rhodospirillales</taxon>
        <taxon>Azospirillaceae</taxon>
        <taxon>Azospirillum</taxon>
    </lineage>
</organism>